<dbReference type="GO" id="GO:0005507">
    <property type="term" value="F:copper ion binding"/>
    <property type="evidence" value="ECO:0007669"/>
    <property type="project" value="TreeGrafter"/>
</dbReference>
<comment type="caution">
    <text evidence="2">The sequence shown here is derived from an EMBL/GenBank/DDBJ whole genome shotgun (WGS) entry which is preliminary data.</text>
</comment>
<dbReference type="Proteomes" id="UP000272474">
    <property type="component" value="Unassembled WGS sequence"/>
</dbReference>
<dbReference type="RefSeq" id="WP_120681835.1">
    <property type="nucleotide sequence ID" value="NZ_RBAL01000012.1"/>
</dbReference>
<dbReference type="EMBL" id="RBAL01000012">
    <property type="protein sequence ID" value="RKN39783.1"/>
    <property type="molecule type" value="Genomic_DNA"/>
</dbReference>
<name>A0A3A9YUP1_9ACTN</name>
<protein>
    <submittedName>
        <fullName evidence="2">Divalent-cation tolerance protein CutA</fullName>
    </submittedName>
</protein>
<evidence type="ECO:0000313" key="3">
    <source>
        <dbReference type="Proteomes" id="UP000272474"/>
    </source>
</evidence>
<proteinExistence type="inferred from homology"/>
<dbReference type="OrthoDB" id="37622at2"/>
<dbReference type="PANTHER" id="PTHR23419">
    <property type="entry name" value="DIVALENT CATION TOLERANCE CUTA-RELATED"/>
    <property type="match status" value="1"/>
</dbReference>
<dbReference type="InterPro" id="IPR004323">
    <property type="entry name" value="Ion_tolerance_CutA"/>
</dbReference>
<comment type="similarity">
    <text evidence="1">Belongs to the CutA family.</text>
</comment>
<dbReference type="InterPro" id="IPR011322">
    <property type="entry name" value="N-reg_PII-like_a/b"/>
</dbReference>
<organism evidence="2 3">
    <name type="scientific">Streptomyces hoynatensis</name>
    <dbReference type="NCBI Taxonomy" id="1141874"/>
    <lineage>
        <taxon>Bacteria</taxon>
        <taxon>Bacillati</taxon>
        <taxon>Actinomycetota</taxon>
        <taxon>Actinomycetes</taxon>
        <taxon>Kitasatosporales</taxon>
        <taxon>Streptomycetaceae</taxon>
        <taxon>Streptomyces</taxon>
    </lineage>
</organism>
<dbReference type="InterPro" id="IPR015867">
    <property type="entry name" value="N-reg_PII/ATP_PRibTrfase_C"/>
</dbReference>
<keyword evidence="3" id="KW-1185">Reference proteome</keyword>
<dbReference type="Gene3D" id="3.30.70.120">
    <property type="match status" value="1"/>
</dbReference>
<dbReference type="Pfam" id="PF03091">
    <property type="entry name" value="CutA1"/>
    <property type="match status" value="1"/>
</dbReference>
<dbReference type="SUPFAM" id="SSF54913">
    <property type="entry name" value="GlnB-like"/>
    <property type="match status" value="1"/>
</dbReference>
<dbReference type="PANTHER" id="PTHR23419:SF8">
    <property type="entry name" value="FI09726P"/>
    <property type="match status" value="1"/>
</dbReference>
<dbReference type="GO" id="GO:0010038">
    <property type="term" value="P:response to metal ion"/>
    <property type="evidence" value="ECO:0007669"/>
    <property type="project" value="InterPro"/>
</dbReference>
<evidence type="ECO:0000313" key="2">
    <source>
        <dbReference type="EMBL" id="RKN39783.1"/>
    </source>
</evidence>
<gene>
    <name evidence="2" type="ORF">D7294_20340</name>
</gene>
<reference evidence="2 3" key="1">
    <citation type="journal article" date="2014" name="Int. J. Syst. Evol. Microbiol.">
        <title>Streptomyces hoynatensis sp. nov., isolated from deep marine sediment.</title>
        <authorList>
            <person name="Veyisoglu A."/>
            <person name="Sahin N."/>
        </authorList>
    </citation>
    <scope>NUCLEOTIDE SEQUENCE [LARGE SCALE GENOMIC DNA]</scope>
    <source>
        <strain evidence="2 3">KCTC 29097</strain>
    </source>
</reference>
<dbReference type="AlphaFoldDB" id="A0A3A9YUP1"/>
<accession>A0A3A9YUP1</accession>
<evidence type="ECO:0000256" key="1">
    <source>
        <dbReference type="ARBA" id="ARBA00010169"/>
    </source>
</evidence>
<sequence>MADHITVLTTTDGKEAAEALAKTAVQARVAACAQIDGPIRSVYWWEGEVQADEEWRILYKTTAAKYPDLEAHIKAHHTYDTPEIIVTDIPLGSAEYLAWLDEETR</sequence>